<accession>A0ABU2JGP0</accession>
<organism evidence="2 3">
    <name type="scientific">Jatrophihabitans lederbergiae</name>
    <dbReference type="NCBI Taxonomy" id="3075547"/>
    <lineage>
        <taxon>Bacteria</taxon>
        <taxon>Bacillati</taxon>
        <taxon>Actinomycetota</taxon>
        <taxon>Actinomycetes</taxon>
        <taxon>Jatrophihabitantales</taxon>
        <taxon>Jatrophihabitantaceae</taxon>
        <taxon>Jatrophihabitans</taxon>
    </lineage>
</organism>
<proteinExistence type="predicted"/>
<protein>
    <recommendedName>
        <fullName evidence="4">Chromosome partitioning protein ParB</fullName>
    </recommendedName>
</protein>
<dbReference type="RefSeq" id="WP_311425277.1">
    <property type="nucleotide sequence ID" value="NZ_JAVREH010000072.1"/>
</dbReference>
<evidence type="ECO:0008006" key="4">
    <source>
        <dbReference type="Google" id="ProtNLM"/>
    </source>
</evidence>
<dbReference type="Proteomes" id="UP001183176">
    <property type="component" value="Unassembled WGS sequence"/>
</dbReference>
<evidence type="ECO:0000313" key="2">
    <source>
        <dbReference type="EMBL" id="MDT0264134.1"/>
    </source>
</evidence>
<sequence>MTQQPPAQPPAHRRRIATPVPDPMAPASTSAEPAQPIGRAPRRRSEPTVPVFVRTAEQSKQRFEDLASGRGLTARAMFEQLVDEEWNRHDQADS</sequence>
<comment type="caution">
    <text evidence="2">The sequence shown here is derived from an EMBL/GenBank/DDBJ whole genome shotgun (WGS) entry which is preliminary data.</text>
</comment>
<feature type="region of interest" description="Disordered" evidence="1">
    <location>
        <begin position="1"/>
        <end position="49"/>
    </location>
</feature>
<evidence type="ECO:0000313" key="3">
    <source>
        <dbReference type="Proteomes" id="UP001183176"/>
    </source>
</evidence>
<evidence type="ECO:0000256" key="1">
    <source>
        <dbReference type="SAM" id="MobiDB-lite"/>
    </source>
</evidence>
<name>A0ABU2JGP0_9ACTN</name>
<gene>
    <name evidence="2" type="ORF">RM423_22445</name>
</gene>
<keyword evidence="3" id="KW-1185">Reference proteome</keyword>
<dbReference type="EMBL" id="JAVREH010000072">
    <property type="protein sequence ID" value="MDT0264134.1"/>
    <property type="molecule type" value="Genomic_DNA"/>
</dbReference>
<reference evidence="3" key="1">
    <citation type="submission" date="2023-07" db="EMBL/GenBank/DDBJ databases">
        <title>30 novel species of actinomycetes from the DSMZ collection.</title>
        <authorList>
            <person name="Nouioui I."/>
        </authorList>
    </citation>
    <scope>NUCLEOTIDE SEQUENCE [LARGE SCALE GENOMIC DNA]</scope>
    <source>
        <strain evidence="3">DSM 44399</strain>
    </source>
</reference>